<keyword evidence="1" id="KW-1133">Transmembrane helix</keyword>
<feature type="transmembrane region" description="Helical" evidence="1">
    <location>
        <begin position="16"/>
        <end position="42"/>
    </location>
</feature>
<organism evidence="2 3">
    <name type="scientific">Dokdonella koreensis DS-123</name>
    <dbReference type="NCBI Taxonomy" id="1300342"/>
    <lineage>
        <taxon>Bacteria</taxon>
        <taxon>Pseudomonadati</taxon>
        <taxon>Pseudomonadota</taxon>
        <taxon>Gammaproteobacteria</taxon>
        <taxon>Lysobacterales</taxon>
        <taxon>Rhodanobacteraceae</taxon>
        <taxon>Dokdonella</taxon>
    </lineage>
</organism>
<protein>
    <submittedName>
        <fullName evidence="2">Uncharacterized protein</fullName>
    </submittedName>
</protein>
<evidence type="ECO:0000256" key="1">
    <source>
        <dbReference type="SAM" id="Phobius"/>
    </source>
</evidence>
<reference evidence="2 3" key="1">
    <citation type="submission" date="2016-04" db="EMBL/GenBank/DDBJ databases">
        <title>Complete genome sequence of Dokdonella koreensis DS-123T.</title>
        <authorList>
            <person name="Kim J.F."/>
            <person name="Lee H."/>
            <person name="Kwak M.-J."/>
        </authorList>
    </citation>
    <scope>NUCLEOTIDE SEQUENCE [LARGE SCALE GENOMIC DNA]</scope>
    <source>
        <strain evidence="2 3">DS-123</strain>
    </source>
</reference>
<keyword evidence="3" id="KW-1185">Reference proteome</keyword>
<dbReference type="AlphaFoldDB" id="A0A161HIN3"/>
<name>A0A161HIN3_9GAMM</name>
<accession>A0A161HIN3</accession>
<feature type="transmembrane region" description="Helical" evidence="1">
    <location>
        <begin position="113"/>
        <end position="137"/>
    </location>
</feature>
<proteinExistence type="predicted"/>
<feature type="transmembrane region" description="Helical" evidence="1">
    <location>
        <begin position="48"/>
        <end position="74"/>
    </location>
</feature>
<dbReference type="STRING" id="1300342.I596_221"/>
<dbReference type="EMBL" id="CP015249">
    <property type="protein sequence ID" value="ANB16260.1"/>
    <property type="molecule type" value="Genomic_DNA"/>
</dbReference>
<feature type="transmembrane region" description="Helical" evidence="1">
    <location>
        <begin position="86"/>
        <end position="107"/>
    </location>
</feature>
<evidence type="ECO:0000313" key="2">
    <source>
        <dbReference type="EMBL" id="ANB16260.1"/>
    </source>
</evidence>
<dbReference type="KEGG" id="dko:I596_221"/>
<gene>
    <name evidence="2" type="ORF">I596_221</name>
</gene>
<dbReference type="Proteomes" id="UP000076830">
    <property type="component" value="Chromosome"/>
</dbReference>
<sequence length="145" mass="14848">MTGEAGPKPSVHRRPLWLGAGLALLVPPACVQLLTWAATLAFSWRDALASFGSTLVFSLPVSLAALALGLPYVVWLRSRGLLRLPWVCLGAAIIGAVVLSLLAGVVFDVTDELGAAAVVGALIGLAAGLAFCLGAGIGMRHLPAR</sequence>
<keyword evidence="1" id="KW-0812">Transmembrane</keyword>
<dbReference type="RefSeq" id="WP_067642932.1">
    <property type="nucleotide sequence ID" value="NZ_CP015249.1"/>
</dbReference>
<evidence type="ECO:0000313" key="3">
    <source>
        <dbReference type="Proteomes" id="UP000076830"/>
    </source>
</evidence>
<keyword evidence="1" id="KW-0472">Membrane</keyword>